<sequence length="64" mass="7308">MSQKDPCQKQACEIQRCLQANKYIESKCEDVIEAMRQCCRFHAGEKSVCCSGFVKEQKEQGSCK</sequence>
<feature type="disulfide bond" evidence="5">
    <location>
        <begin position="7"/>
        <end position="38"/>
    </location>
</feature>
<dbReference type="GO" id="GO:0005758">
    <property type="term" value="C:mitochondrial intermembrane space"/>
    <property type="evidence" value="ECO:0007669"/>
    <property type="project" value="TreeGrafter"/>
</dbReference>
<keyword evidence="3" id="KW-0496">Mitochondrion</keyword>
<dbReference type="InterPro" id="IPR009069">
    <property type="entry name" value="Cys_alpha_HP_mot_SF"/>
</dbReference>
<protein>
    <submittedName>
        <fullName evidence="6">CMC4 protein</fullName>
    </submittedName>
</protein>
<comment type="similarity">
    <text evidence="2">Belongs to the CMC4 family.</text>
</comment>
<dbReference type="EMBL" id="JAAWVO010066190">
    <property type="protein sequence ID" value="MBN3323648.1"/>
    <property type="molecule type" value="Genomic_DNA"/>
</dbReference>
<dbReference type="Proteomes" id="UP000736164">
    <property type="component" value="Unassembled WGS sequence"/>
</dbReference>
<dbReference type="Pfam" id="PF08991">
    <property type="entry name" value="CMC4"/>
    <property type="match status" value="1"/>
</dbReference>
<name>A0A8J7TH42_ATRSP</name>
<keyword evidence="7" id="KW-1185">Reference proteome</keyword>
<evidence type="ECO:0000256" key="2">
    <source>
        <dbReference type="ARBA" id="ARBA00009858"/>
    </source>
</evidence>
<keyword evidence="4 5" id="KW-1015">Disulfide bond</keyword>
<evidence type="ECO:0000256" key="5">
    <source>
        <dbReference type="PIRSR" id="PIRSR627179-50"/>
    </source>
</evidence>
<evidence type="ECO:0000256" key="1">
    <source>
        <dbReference type="ARBA" id="ARBA00004173"/>
    </source>
</evidence>
<evidence type="ECO:0000256" key="3">
    <source>
        <dbReference type="ARBA" id="ARBA00023128"/>
    </source>
</evidence>
<accession>A0A8J7TH42</accession>
<feature type="non-terminal residue" evidence="6">
    <location>
        <position position="1"/>
    </location>
</feature>
<evidence type="ECO:0000256" key="4">
    <source>
        <dbReference type="ARBA" id="ARBA00023157"/>
    </source>
</evidence>
<organism evidence="6 7">
    <name type="scientific">Atractosteus spatula</name>
    <name type="common">Alligator gar</name>
    <name type="synonym">Lepisosteus spatula</name>
    <dbReference type="NCBI Taxonomy" id="7917"/>
    <lineage>
        <taxon>Eukaryota</taxon>
        <taxon>Metazoa</taxon>
        <taxon>Chordata</taxon>
        <taxon>Craniata</taxon>
        <taxon>Vertebrata</taxon>
        <taxon>Euteleostomi</taxon>
        <taxon>Actinopterygii</taxon>
        <taxon>Neopterygii</taxon>
        <taxon>Holostei</taxon>
        <taxon>Semionotiformes</taxon>
        <taxon>Lepisosteidae</taxon>
        <taxon>Atractosteus</taxon>
    </lineage>
</organism>
<dbReference type="InterPro" id="IPR027179">
    <property type="entry name" value="CMC4"/>
</dbReference>
<feature type="non-terminal residue" evidence="6">
    <location>
        <position position="64"/>
    </location>
</feature>
<dbReference type="Gene3D" id="1.10.287.1130">
    <property type="entry name" value="CytochromE C oxidase copper chaperone"/>
    <property type="match status" value="1"/>
</dbReference>
<dbReference type="PANTHER" id="PTHR15590">
    <property type="entry name" value="CX9C MOTIF-CONTAINING PROTEIN 4"/>
    <property type="match status" value="1"/>
</dbReference>
<feature type="disulfide bond" evidence="5">
    <location>
        <begin position="39"/>
        <end position="50"/>
    </location>
</feature>
<evidence type="ECO:0000313" key="7">
    <source>
        <dbReference type="Proteomes" id="UP000736164"/>
    </source>
</evidence>
<dbReference type="PANTHER" id="PTHR15590:SF0">
    <property type="entry name" value="CX9C MOTIF-CONTAINING PROTEIN 4"/>
    <property type="match status" value="1"/>
</dbReference>
<comment type="subcellular location">
    <subcellularLocation>
        <location evidence="1">Mitochondrion</location>
    </subcellularLocation>
</comment>
<evidence type="ECO:0000313" key="6">
    <source>
        <dbReference type="EMBL" id="MBN3323648.1"/>
    </source>
</evidence>
<dbReference type="PROSITE" id="PS51808">
    <property type="entry name" value="CHCH"/>
    <property type="match status" value="1"/>
</dbReference>
<dbReference type="AlphaFoldDB" id="A0A8J7TH42"/>
<feature type="disulfide bond" evidence="5">
    <location>
        <begin position="17"/>
        <end position="28"/>
    </location>
</feature>
<comment type="caution">
    <text evidence="6">The sequence shown here is derived from an EMBL/GenBank/DDBJ whole genome shotgun (WGS) entry which is preliminary data.</text>
</comment>
<proteinExistence type="inferred from homology"/>
<reference evidence="6" key="1">
    <citation type="journal article" date="2021" name="Cell">
        <title>Tracing the genetic footprints of vertebrate landing in non-teleost ray-finned fishes.</title>
        <authorList>
            <person name="Bi X."/>
            <person name="Wang K."/>
            <person name="Yang L."/>
            <person name="Pan H."/>
            <person name="Jiang H."/>
            <person name="Wei Q."/>
            <person name="Fang M."/>
            <person name="Yu H."/>
            <person name="Zhu C."/>
            <person name="Cai Y."/>
            <person name="He Y."/>
            <person name="Gan X."/>
            <person name="Zeng H."/>
            <person name="Yu D."/>
            <person name="Zhu Y."/>
            <person name="Jiang H."/>
            <person name="Qiu Q."/>
            <person name="Yang H."/>
            <person name="Zhang Y.E."/>
            <person name="Wang W."/>
            <person name="Zhu M."/>
            <person name="He S."/>
            <person name="Zhang G."/>
        </authorList>
    </citation>
    <scope>NUCLEOTIDE SEQUENCE</scope>
    <source>
        <strain evidence="6">Allg_001</strain>
    </source>
</reference>
<gene>
    <name evidence="6" type="primary">Cmc4</name>
    <name evidence="6" type="ORF">GTO95_0017371</name>
</gene>
<dbReference type="SUPFAM" id="SSF47072">
    <property type="entry name" value="Cysteine alpha-hairpin motif"/>
    <property type="match status" value="1"/>
</dbReference>